<dbReference type="PANTHER" id="PTHR13947">
    <property type="entry name" value="GNAT FAMILY N-ACETYLTRANSFERASE"/>
    <property type="match status" value="1"/>
</dbReference>
<dbReference type="EMBL" id="JBHTKZ010000015">
    <property type="protein sequence ID" value="MFD1181672.1"/>
    <property type="molecule type" value="Genomic_DNA"/>
</dbReference>
<dbReference type="InterPro" id="IPR000182">
    <property type="entry name" value="GNAT_dom"/>
</dbReference>
<reference evidence="4" key="1">
    <citation type="journal article" date="2019" name="Int. J. Syst. Evol. Microbiol.">
        <title>The Global Catalogue of Microorganisms (GCM) 10K type strain sequencing project: providing services to taxonomists for standard genome sequencing and annotation.</title>
        <authorList>
            <consortium name="The Broad Institute Genomics Platform"/>
            <consortium name="The Broad Institute Genome Sequencing Center for Infectious Disease"/>
            <person name="Wu L."/>
            <person name="Ma J."/>
        </authorList>
    </citation>
    <scope>NUCLEOTIDE SEQUENCE [LARGE SCALE GENOMIC DNA]</scope>
    <source>
        <strain evidence="4">CCUG 48216</strain>
    </source>
</reference>
<keyword evidence="1 3" id="KW-0808">Transferase</keyword>
<accession>A0ABW3SA62</accession>
<evidence type="ECO:0000256" key="1">
    <source>
        <dbReference type="ARBA" id="ARBA00022679"/>
    </source>
</evidence>
<sequence>MIIRPLQAKDNAAIEAVIRDCLIEFGGNREGLAWQDDSLSALSRYYEPEGRAYWVVEQDGRVLGGAGIAPFADSGEVCELQKMYLRAEIRGTGIAARLLETCLDFATRHYEQCYLETLQTMEAANRFYQKHGFRKLQAPLAGSEHFACDAWYIKVLLRS</sequence>
<dbReference type="InterPro" id="IPR050769">
    <property type="entry name" value="NAT_camello-type"/>
</dbReference>
<organism evidence="3 4">
    <name type="scientific">Paenibacillus timonensis</name>
    <dbReference type="NCBI Taxonomy" id="225915"/>
    <lineage>
        <taxon>Bacteria</taxon>
        <taxon>Bacillati</taxon>
        <taxon>Bacillota</taxon>
        <taxon>Bacilli</taxon>
        <taxon>Bacillales</taxon>
        <taxon>Paenibacillaceae</taxon>
        <taxon>Paenibacillus</taxon>
    </lineage>
</organism>
<comment type="caution">
    <text evidence="3">The sequence shown here is derived from an EMBL/GenBank/DDBJ whole genome shotgun (WGS) entry which is preliminary data.</text>
</comment>
<evidence type="ECO:0000313" key="3">
    <source>
        <dbReference type="EMBL" id="MFD1181672.1"/>
    </source>
</evidence>
<feature type="domain" description="N-acetyltransferase" evidence="2">
    <location>
        <begin position="1"/>
        <end position="158"/>
    </location>
</feature>
<dbReference type="PANTHER" id="PTHR13947:SF37">
    <property type="entry name" value="LD18367P"/>
    <property type="match status" value="1"/>
</dbReference>
<gene>
    <name evidence="3" type="ORF">ACFQ2Z_09905</name>
</gene>
<evidence type="ECO:0000313" key="4">
    <source>
        <dbReference type="Proteomes" id="UP001597211"/>
    </source>
</evidence>
<evidence type="ECO:0000259" key="2">
    <source>
        <dbReference type="PROSITE" id="PS51186"/>
    </source>
</evidence>
<dbReference type="PROSITE" id="PS51186">
    <property type="entry name" value="GNAT"/>
    <property type="match status" value="1"/>
</dbReference>
<proteinExistence type="predicted"/>
<dbReference type="GO" id="GO:0016746">
    <property type="term" value="F:acyltransferase activity"/>
    <property type="evidence" value="ECO:0007669"/>
    <property type="project" value="UniProtKB-KW"/>
</dbReference>
<name>A0ABW3SA62_9BACL</name>
<dbReference type="CDD" id="cd04301">
    <property type="entry name" value="NAT_SF"/>
    <property type="match status" value="1"/>
</dbReference>
<dbReference type="RefSeq" id="WP_240268719.1">
    <property type="nucleotide sequence ID" value="NZ_JAKSXN010000015.1"/>
</dbReference>
<dbReference type="InterPro" id="IPR016181">
    <property type="entry name" value="Acyl_CoA_acyltransferase"/>
</dbReference>
<keyword evidence="3" id="KW-0012">Acyltransferase</keyword>
<dbReference type="EC" id="2.3.-.-" evidence="3"/>
<dbReference type="Gene3D" id="3.40.630.30">
    <property type="match status" value="1"/>
</dbReference>
<dbReference type="Pfam" id="PF00583">
    <property type="entry name" value="Acetyltransf_1"/>
    <property type="match status" value="1"/>
</dbReference>
<dbReference type="SUPFAM" id="SSF55729">
    <property type="entry name" value="Acyl-CoA N-acyltransferases (Nat)"/>
    <property type="match status" value="1"/>
</dbReference>
<keyword evidence="4" id="KW-1185">Reference proteome</keyword>
<protein>
    <submittedName>
        <fullName evidence="3">GNAT family N-acetyltransferase</fullName>
        <ecNumber evidence="3">2.3.-.-</ecNumber>
    </submittedName>
</protein>
<dbReference type="Proteomes" id="UP001597211">
    <property type="component" value="Unassembled WGS sequence"/>
</dbReference>